<dbReference type="Proteomes" id="UP000660745">
    <property type="component" value="Unassembled WGS sequence"/>
</dbReference>
<evidence type="ECO:0000313" key="2">
    <source>
        <dbReference type="EMBL" id="GGP02749.1"/>
    </source>
</evidence>
<accession>A0A918A0H0</accession>
<comment type="caution">
    <text evidence="2">The sequence shown here is derived from an EMBL/GenBank/DDBJ whole genome shotgun (WGS) entry which is preliminary data.</text>
</comment>
<keyword evidence="3" id="KW-1185">Reference proteome</keyword>
<organism evidence="2 3">
    <name type="scientific">Nonomuraea glycinis</name>
    <dbReference type="NCBI Taxonomy" id="2047744"/>
    <lineage>
        <taxon>Bacteria</taxon>
        <taxon>Bacillati</taxon>
        <taxon>Actinomycetota</taxon>
        <taxon>Actinomycetes</taxon>
        <taxon>Streptosporangiales</taxon>
        <taxon>Streptosporangiaceae</taxon>
        <taxon>Nonomuraea</taxon>
    </lineage>
</organism>
<dbReference type="EMBL" id="BMNK01000002">
    <property type="protein sequence ID" value="GGP02749.1"/>
    <property type="molecule type" value="Genomic_DNA"/>
</dbReference>
<evidence type="ECO:0000313" key="3">
    <source>
        <dbReference type="Proteomes" id="UP000660745"/>
    </source>
</evidence>
<reference evidence="2" key="2">
    <citation type="submission" date="2020-09" db="EMBL/GenBank/DDBJ databases">
        <authorList>
            <person name="Sun Q."/>
            <person name="Zhou Y."/>
        </authorList>
    </citation>
    <scope>NUCLEOTIDE SEQUENCE</scope>
    <source>
        <strain evidence="2">CGMCC 4.7430</strain>
    </source>
</reference>
<dbReference type="SUPFAM" id="SSF55729">
    <property type="entry name" value="Acyl-CoA N-acyltransferases (Nat)"/>
    <property type="match status" value="1"/>
</dbReference>
<evidence type="ECO:0000259" key="1">
    <source>
        <dbReference type="Pfam" id="PF13480"/>
    </source>
</evidence>
<sequence>MTADFLYSSRRWLAFCAEMSSMPSGAVTAELSDGGLAALPVALAGGVENPFYDWTAILTARGLPAPPPFGLLAGPGHGYQTHLLTTPGADRREAAERLRAAFDEAGLPAMAMFLGTPDVAVLRQAGVRALPVLLQADAWLRVPAGGWDEWLGSLSKGRRYTVRSEVKRFAEAGYEIIEGSLREWTGVAADLLAATEAKYGHAHPAGFYERLLTAQAKHMGEEARVALCVPPGEPPVGYVLYHIYGGTLYVRSAGFDYPRLRGVAEYFNLVIYLPLRRAVEAGARMVHTGIESTDAKALRGAELRPLWMLELSRDGVLADHEKAIRTANSRTAADLSATPFMEKSWRWGEETADWFEPP</sequence>
<dbReference type="AlphaFoldDB" id="A0A918A0H0"/>
<dbReference type="RefSeq" id="WP_189137406.1">
    <property type="nucleotide sequence ID" value="NZ_BMNK01000002.1"/>
</dbReference>
<name>A0A918A0H0_9ACTN</name>
<feature type="domain" description="BioF2-like acetyltransferase" evidence="1">
    <location>
        <begin position="158"/>
        <end position="294"/>
    </location>
</feature>
<dbReference type="InterPro" id="IPR038740">
    <property type="entry name" value="BioF2-like_GNAT_dom"/>
</dbReference>
<proteinExistence type="predicted"/>
<dbReference type="InterPro" id="IPR016181">
    <property type="entry name" value="Acyl_CoA_acyltransferase"/>
</dbReference>
<reference evidence="2" key="1">
    <citation type="journal article" date="2014" name="Int. J. Syst. Evol. Microbiol.">
        <title>Complete genome sequence of Corynebacterium casei LMG S-19264T (=DSM 44701T), isolated from a smear-ripened cheese.</title>
        <authorList>
            <consortium name="US DOE Joint Genome Institute (JGI-PGF)"/>
            <person name="Walter F."/>
            <person name="Albersmeier A."/>
            <person name="Kalinowski J."/>
            <person name="Ruckert C."/>
        </authorList>
    </citation>
    <scope>NUCLEOTIDE SEQUENCE</scope>
    <source>
        <strain evidence="2">CGMCC 4.7430</strain>
    </source>
</reference>
<protein>
    <recommendedName>
        <fullName evidence="1">BioF2-like acetyltransferase domain-containing protein</fullName>
    </recommendedName>
</protein>
<dbReference type="Pfam" id="PF13480">
    <property type="entry name" value="Acetyltransf_6"/>
    <property type="match status" value="1"/>
</dbReference>
<gene>
    <name evidence="2" type="ORF">GCM10012278_11210</name>
</gene>